<comment type="caution">
    <text evidence="2">The sequence shown here is derived from an EMBL/GenBank/DDBJ whole genome shotgun (WGS) entry which is preliminary data.</text>
</comment>
<evidence type="ECO:0000256" key="1">
    <source>
        <dbReference type="SAM" id="SignalP"/>
    </source>
</evidence>
<evidence type="ECO:0000313" key="2">
    <source>
        <dbReference type="EMBL" id="KAK4453323.1"/>
    </source>
</evidence>
<protein>
    <submittedName>
        <fullName evidence="2">Uncharacterized protein</fullName>
    </submittedName>
</protein>
<feature type="chain" id="PRO_5043642393" evidence="1">
    <location>
        <begin position="20"/>
        <end position="131"/>
    </location>
</feature>
<dbReference type="EMBL" id="MU865920">
    <property type="protein sequence ID" value="KAK4453323.1"/>
    <property type="molecule type" value="Genomic_DNA"/>
</dbReference>
<keyword evidence="3" id="KW-1185">Reference proteome</keyword>
<organism evidence="2 3">
    <name type="scientific">Podospora aff. communis PSN243</name>
    <dbReference type="NCBI Taxonomy" id="3040156"/>
    <lineage>
        <taxon>Eukaryota</taxon>
        <taxon>Fungi</taxon>
        <taxon>Dikarya</taxon>
        <taxon>Ascomycota</taxon>
        <taxon>Pezizomycotina</taxon>
        <taxon>Sordariomycetes</taxon>
        <taxon>Sordariomycetidae</taxon>
        <taxon>Sordariales</taxon>
        <taxon>Podosporaceae</taxon>
        <taxon>Podospora</taxon>
    </lineage>
</organism>
<reference evidence="2" key="2">
    <citation type="submission" date="2023-05" db="EMBL/GenBank/DDBJ databases">
        <authorList>
            <consortium name="Lawrence Berkeley National Laboratory"/>
            <person name="Steindorff A."/>
            <person name="Hensen N."/>
            <person name="Bonometti L."/>
            <person name="Westerberg I."/>
            <person name="Brannstrom I.O."/>
            <person name="Guillou S."/>
            <person name="Cros-Aarteil S."/>
            <person name="Calhoun S."/>
            <person name="Haridas S."/>
            <person name="Kuo A."/>
            <person name="Mondo S."/>
            <person name="Pangilinan J."/>
            <person name="Riley R."/>
            <person name="Labutti K."/>
            <person name="Andreopoulos B."/>
            <person name="Lipzen A."/>
            <person name="Chen C."/>
            <person name="Yanf M."/>
            <person name="Daum C."/>
            <person name="Ng V."/>
            <person name="Clum A."/>
            <person name="Ohm R."/>
            <person name="Martin F."/>
            <person name="Silar P."/>
            <person name="Natvig D."/>
            <person name="Lalanne C."/>
            <person name="Gautier V."/>
            <person name="Ament-Velasquez S.L."/>
            <person name="Kruys A."/>
            <person name="Hutchinson M.I."/>
            <person name="Powell A.J."/>
            <person name="Barry K."/>
            <person name="Miller A.N."/>
            <person name="Grigoriev I.V."/>
            <person name="Debuchy R."/>
            <person name="Gladieux P."/>
            <person name="Thoren M.H."/>
            <person name="Johannesson H."/>
        </authorList>
    </citation>
    <scope>NUCLEOTIDE SEQUENCE</scope>
    <source>
        <strain evidence="2">PSN243</strain>
    </source>
</reference>
<feature type="signal peptide" evidence="1">
    <location>
        <begin position="1"/>
        <end position="19"/>
    </location>
</feature>
<name>A0AAV9GXA4_9PEZI</name>
<keyword evidence="1" id="KW-0732">Signal</keyword>
<sequence>MQFKSIFTILAATASLAMAGDVEEDVTLTSTSTMTRTITITECNPTATDCPSGNWGKPNSTVSAQPTWYHKNESSWAVPTQKPTVIETAVVTAAPTKAKTTGTVETSGSNTLFLQSGLMLSLLGAGVALLA</sequence>
<gene>
    <name evidence="2" type="ORF">QBC34DRAFT_376232</name>
</gene>
<evidence type="ECO:0000313" key="3">
    <source>
        <dbReference type="Proteomes" id="UP001321760"/>
    </source>
</evidence>
<dbReference type="AlphaFoldDB" id="A0AAV9GXA4"/>
<proteinExistence type="predicted"/>
<accession>A0AAV9GXA4</accession>
<reference evidence="2" key="1">
    <citation type="journal article" date="2023" name="Mol. Phylogenet. Evol.">
        <title>Genome-scale phylogeny and comparative genomics of the fungal order Sordariales.</title>
        <authorList>
            <person name="Hensen N."/>
            <person name="Bonometti L."/>
            <person name="Westerberg I."/>
            <person name="Brannstrom I.O."/>
            <person name="Guillou S."/>
            <person name="Cros-Aarteil S."/>
            <person name="Calhoun S."/>
            <person name="Haridas S."/>
            <person name="Kuo A."/>
            <person name="Mondo S."/>
            <person name="Pangilinan J."/>
            <person name="Riley R."/>
            <person name="LaButti K."/>
            <person name="Andreopoulos B."/>
            <person name="Lipzen A."/>
            <person name="Chen C."/>
            <person name="Yan M."/>
            <person name="Daum C."/>
            <person name="Ng V."/>
            <person name="Clum A."/>
            <person name="Steindorff A."/>
            <person name="Ohm R.A."/>
            <person name="Martin F."/>
            <person name="Silar P."/>
            <person name="Natvig D.O."/>
            <person name="Lalanne C."/>
            <person name="Gautier V."/>
            <person name="Ament-Velasquez S.L."/>
            <person name="Kruys A."/>
            <person name="Hutchinson M.I."/>
            <person name="Powell A.J."/>
            <person name="Barry K."/>
            <person name="Miller A.N."/>
            <person name="Grigoriev I.V."/>
            <person name="Debuchy R."/>
            <person name="Gladieux P."/>
            <person name="Hiltunen Thoren M."/>
            <person name="Johannesson H."/>
        </authorList>
    </citation>
    <scope>NUCLEOTIDE SEQUENCE</scope>
    <source>
        <strain evidence="2">PSN243</strain>
    </source>
</reference>
<dbReference type="Proteomes" id="UP001321760">
    <property type="component" value="Unassembled WGS sequence"/>
</dbReference>